<feature type="region of interest" description="Disordered" evidence="16">
    <location>
        <begin position="3380"/>
        <end position="3408"/>
    </location>
</feature>
<evidence type="ECO:0000256" key="16">
    <source>
        <dbReference type="SAM" id="MobiDB-lite"/>
    </source>
</evidence>
<feature type="region of interest" description="Disordered" evidence="16">
    <location>
        <begin position="408"/>
        <end position="427"/>
    </location>
</feature>
<feature type="region of interest" description="Disordered" evidence="16">
    <location>
        <begin position="4403"/>
        <end position="4468"/>
    </location>
</feature>
<dbReference type="SMART" id="SM00408">
    <property type="entry name" value="IGc2"/>
    <property type="match status" value="10"/>
</dbReference>
<dbReference type="InterPro" id="IPR003598">
    <property type="entry name" value="Ig_sub2"/>
</dbReference>
<feature type="domain" description="Fibronectin type-III" evidence="19">
    <location>
        <begin position="6887"/>
        <end position="6981"/>
    </location>
</feature>
<feature type="region of interest" description="Disordered" evidence="16">
    <location>
        <begin position="4128"/>
        <end position="4183"/>
    </location>
</feature>
<evidence type="ECO:0000256" key="8">
    <source>
        <dbReference type="ARBA" id="ARBA00022840"/>
    </source>
</evidence>
<feature type="region of interest" description="Disordered" evidence="16">
    <location>
        <begin position="268"/>
        <end position="311"/>
    </location>
</feature>
<evidence type="ECO:0000256" key="15">
    <source>
        <dbReference type="SAM" id="Coils"/>
    </source>
</evidence>
<keyword evidence="12" id="KW-0393">Immunoglobulin domain</keyword>
<feature type="compositionally biased region" description="Basic and acidic residues" evidence="16">
    <location>
        <begin position="3722"/>
        <end position="3752"/>
    </location>
</feature>
<feature type="compositionally biased region" description="Polar residues" evidence="16">
    <location>
        <begin position="302"/>
        <end position="311"/>
    </location>
</feature>
<comment type="subcellular location">
    <subcellularLocation>
        <location evidence="2">Cytoplasm</location>
    </subcellularLocation>
    <subcellularLocation>
        <location evidence="1">Nucleus</location>
    </subcellularLocation>
</comment>
<feature type="domain" description="Ig-like" evidence="18">
    <location>
        <begin position="6140"/>
        <end position="6228"/>
    </location>
</feature>
<feature type="compositionally biased region" description="Polar residues" evidence="16">
    <location>
        <begin position="2538"/>
        <end position="2547"/>
    </location>
</feature>
<accession>A0A182RB00</accession>
<dbReference type="SUPFAM" id="SSF48726">
    <property type="entry name" value="Immunoglobulin"/>
    <property type="match status" value="11"/>
</dbReference>
<evidence type="ECO:0000313" key="20">
    <source>
        <dbReference type="EnsemblMetazoa" id="AFUN003364-PA"/>
    </source>
</evidence>
<feature type="compositionally biased region" description="Basic and acidic residues" evidence="16">
    <location>
        <begin position="4833"/>
        <end position="4846"/>
    </location>
</feature>
<dbReference type="FunFam" id="2.60.40.10:FF:000147">
    <property type="entry name" value="Myosin light chain kinase"/>
    <property type="match status" value="1"/>
</dbReference>
<organism evidence="20">
    <name type="scientific">Anopheles funestus</name>
    <name type="common">African malaria mosquito</name>
    <dbReference type="NCBI Taxonomy" id="62324"/>
    <lineage>
        <taxon>Eukaryota</taxon>
        <taxon>Metazoa</taxon>
        <taxon>Ecdysozoa</taxon>
        <taxon>Arthropoda</taxon>
        <taxon>Hexapoda</taxon>
        <taxon>Insecta</taxon>
        <taxon>Pterygota</taxon>
        <taxon>Neoptera</taxon>
        <taxon>Endopterygota</taxon>
        <taxon>Diptera</taxon>
        <taxon>Nematocera</taxon>
        <taxon>Culicoidea</taxon>
        <taxon>Culicidae</taxon>
        <taxon>Anophelinae</taxon>
        <taxon>Anopheles</taxon>
    </lineage>
</organism>
<dbReference type="InterPro" id="IPR013098">
    <property type="entry name" value="Ig_I-set"/>
</dbReference>
<feature type="compositionally biased region" description="Basic residues" evidence="16">
    <location>
        <begin position="3548"/>
        <end position="3558"/>
    </location>
</feature>
<dbReference type="VEuPathDB" id="VectorBase:AFUN2_013958"/>
<dbReference type="GO" id="GO:0050793">
    <property type="term" value="P:regulation of developmental process"/>
    <property type="evidence" value="ECO:0007669"/>
    <property type="project" value="UniProtKB-ARBA"/>
</dbReference>
<dbReference type="InterPro" id="IPR013783">
    <property type="entry name" value="Ig-like_fold"/>
</dbReference>
<feature type="region of interest" description="Disordered" evidence="16">
    <location>
        <begin position="1368"/>
        <end position="1389"/>
    </location>
</feature>
<dbReference type="InterPro" id="IPR036028">
    <property type="entry name" value="SH3-like_dom_sf"/>
</dbReference>
<feature type="region of interest" description="Disordered" evidence="16">
    <location>
        <begin position="5641"/>
        <end position="5697"/>
    </location>
</feature>
<dbReference type="Gene3D" id="2.30.30.40">
    <property type="entry name" value="SH3 Domains"/>
    <property type="match status" value="1"/>
</dbReference>
<feature type="compositionally biased region" description="Basic residues" evidence="16">
    <location>
        <begin position="3942"/>
        <end position="3953"/>
    </location>
</feature>
<feature type="domain" description="Fibronectin type-III" evidence="19">
    <location>
        <begin position="7272"/>
        <end position="7376"/>
    </location>
</feature>
<feature type="region of interest" description="Disordered" evidence="16">
    <location>
        <begin position="4636"/>
        <end position="4894"/>
    </location>
</feature>
<dbReference type="GO" id="GO:0005198">
    <property type="term" value="F:structural molecule activity"/>
    <property type="evidence" value="ECO:0007669"/>
    <property type="project" value="UniProtKB-ARBA"/>
</dbReference>
<dbReference type="InterPro" id="IPR007110">
    <property type="entry name" value="Ig-like_dom"/>
</dbReference>
<feature type="compositionally biased region" description="Acidic residues" evidence="16">
    <location>
        <begin position="5277"/>
        <end position="5294"/>
    </location>
</feature>
<feature type="compositionally biased region" description="Low complexity" evidence="16">
    <location>
        <begin position="4455"/>
        <end position="4465"/>
    </location>
</feature>
<evidence type="ECO:0000256" key="5">
    <source>
        <dbReference type="ARBA" id="ARBA00022490"/>
    </source>
</evidence>
<feature type="compositionally biased region" description="Basic and acidic residues" evidence="16">
    <location>
        <begin position="3853"/>
        <end position="3863"/>
    </location>
</feature>
<dbReference type="Pfam" id="PF00041">
    <property type="entry name" value="fn3"/>
    <property type="match status" value="5"/>
</dbReference>
<feature type="region of interest" description="Disordered" evidence="16">
    <location>
        <begin position="2510"/>
        <end position="2547"/>
    </location>
</feature>
<feature type="region of interest" description="Disordered" evidence="16">
    <location>
        <begin position="4920"/>
        <end position="4972"/>
    </location>
</feature>
<evidence type="ECO:0000256" key="6">
    <source>
        <dbReference type="ARBA" id="ARBA00022737"/>
    </source>
</evidence>
<feature type="domain" description="Fibronectin type-III" evidence="19">
    <location>
        <begin position="7377"/>
        <end position="7473"/>
    </location>
</feature>
<evidence type="ECO:0000259" key="18">
    <source>
        <dbReference type="PROSITE" id="PS50835"/>
    </source>
</evidence>
<feature type="compositionally biased region" description="Basic and acidic residues" evidence="16">
    <location>
        <begin position="3872"/>
        <end position="3900"/>
    </location>
</feature>
<evidence type="ECO:0000256" key="4">
    <source>
        <dbReference type="ARBA" id="ARBA00022443"/>
    </source>
</evidence>
<keyword evidence="15" id="KW-0175">Coiled coil</keyword>
<dbReference type="VEuPathDB" id="VectorBase:AFUN003364"/>
<dbReference type="FunFam" id="2.60.40.10:FF:001138">
    <property type="entry name" value="Sallimus, isoform P"/>
    <property type="match status" value="1"/>
</dbReference>
<dbReference type="PROSITE" id="PS50002">
    <property type="entry name" value="SH3"/>
    <property type="match status" value="1"/>
</dbReference>
<dbReference type="GO" id="GO:0007517">
    <property type="term" value="P:muscle organ development"/>
    <property type="evidence" value="ECO:0007669"/>
    <property type="project" value="UniProtKB-ARBA"/>
</dbReference>
<feature type="compositionally biased region" description="Basic and acidic residues" evidence="16">
    <location>
        <begin position="1371"/>
        <end position="1380"/>
    </location>
</feature>
<feature type="compositionally biased region" description="Basic and acidic residues" evidence="16">
    <location>
        <begin position="4128"/>
        <end position="4139"/>
    </location>
</feature>
<feature type="region of interest" description="Disordered" evidence="16">
    <location>
        <begin position="2174"/>
        <end position="2198"/>
    </location>
</feature>
<feature type="region of interest" description="Disordered" evidence="16">
    <location>
        <begin position="963"/>
        <end position="984"/>
    </location>
</feature>
<dbReference type="FunFam" id="2.60.40.10:FF:000056">
    <property type="entry name" value="twitchin isoform X4"/>
    <property type="match status" value="1"/>
</dbReference>
<feature type="region of interest" description="Disordered" evidence="16">
    <location>
        <begin position="3585"/>
        <end position="3626"/>
    </location>
</feature>
<dbReference type="InterPro" id="IPR001452">
    <property type="entry name" value="SH3_domain"/>
</dbReference>
<feature type="compositionally biased region" description="Basic and acidic residues" evidence="16">
    <location>
        <begin position="3795"/>
        <end position="3817"/>
    </location>
</feature>
<feature type="compositionally biased region" description="Basic and acidic residues" evidence="16">
    <location>
        <begin position="3777"/>
        <end position="3788"/>
    </location>
</feature>
<evidence type="ECO:0000256" key="7">
    <source>
        <dbReference type="ARBA" id="ARBA00022741"/>
    </source>
</evidence>
<comment type="similarity">
    <text evidence="3">Belongs to the protein kinase superfamily. CAMK Ser/Thr protein kinase family.</text>
</comment>
<feature type="compositionally biased region" description="Polar residues" evidence="16">
    <location>
        <begin position="3467"/>
        <end position="3482"/>
    </location>
</feature>
<dbReference type="Gene3D" id="2.60.40.10">
    <property type="entry name" value="Immunoglobulins"/>
    <property type="match status" value="16"/>
</dbReference>
<reference evidence="20" key="1">
    <citation type="submission" date="2020-05" db="UniProtKB">
        <authorList>
            <consortium name="EnsemblMetazoa"/>
        </authorList>
    </citation>
    <scope>IDENTIFICATION</scope>
    <source>
        <strain evidence="20">FUMOZ</strain>
    </source>
</reference>
<feature type="domain" description="Ig-like" evidence="18">
    <location>
        <begin position="7076"/>
        <end position="7166"/>
    </location>
</feature>
<feature type="region of interest" description="Disordered" evidence="16">
    <location>
        <begin position="1769"/>
        <end position="1797"/>
    </location>
</feature>
<feature type="coiled-coil region" evidence="15">
    <location>
        <begin position="3330"/>
        <end position="3357"/>
    </location>
</feature>
<feature type="region of interest" description="Disordered" evidence="16">
    <location>
        <begin position="3182"/>
        <end position="3202"/>
    </location>
</feature>
<evidence type="ECO:0000259" key="17">
    <source>
        <dbReference type="PROSITE" id="PS50002"/>
    </source>
</evidence>
<evidence type="ECO:0000256" key="9">
    <source>
        <dbReference type="ARBA" id="ARBA00023157"/>
    </source>
</evidence>
<dbReference type="EnsemblMetazoa" id="AFUN003364-RA">
    <property type="protein sequence ID" value="AFUN003364-PA"/>
    <property type="gene ID" value="AFUN003364"/>
</dbReference>
<feature type="domain" description="Ig-like" evidence="18">
    <location>
        <begin position="6611"/>
        <end position="6694"/>
    </location>
</feature>
<feature type="compositionally biased region" description="Basic and acidic residues" evidence="16">
    <location>
        <begin position="4815"/>
        <end position="4825"/>
    </location>
</feature>
<dbReference type="GO" id="GO:0009888">
    <property type="term" value="P:tissue development"/>
    <property type="evidence" value="ECO:0007669"/>
    <property type="project" value="UniProtKB-ARBA"/>
</dbReference>
<evidence type="ECO:0000256" key="1">
    <source>
        <dbReference type="ARBA" id="ARBA00004123"/>
    </source>
</evidence>
<feature type="domain" description="SH3" evidence="17">
    <location>
        <begin position="5924"/>
        <end position="5985"/>
    </location>
</feature>
<dbReference type="CDD" id="cd00063">
    <property type="entry name" value="FN3"/>
    <property type="match status" value="5"/>
</dbReference>
<feature type="compositionally biased region" description="Basic and acidic residues" evidence="16">
    <location>
        <begin position="4685"/>
        <end position="4737"/>
    </location>
</feature>
<feature type="region of interest" description="Disordered" evidence="16">
    <location>
        <begin position="3435"/>
        <end position="3487"/>
    </location>
</feature>
<protein>
    <recommendedName>
        <fullName evidence="13">Titin</fullName>
    </recommendedName>
</protein>
<feature type="region of interest" description="Disordered" evidence="16">
    <location>
        <begin position="3528"/>
        <end position="3572"/>
    </location>
</feature>
<feature type="region of interest" description="Disordered" evidence="16">
    <location>
        <begin position="5489"/>
        <end position="5514"/>
    </location>
</feature>
<feature type="region of interest" description="Disordered" evidence="16">
    <location>
        <begin position="3687"/>
        <end position="3981"/>
    </location>
</feature>
<name>A0A182RB00_ANOFN</name>
<keyword evidence="6" id="KW-0677">Repeat</keyword>
<feature type="compositionally biased region" description="Basic residues" evidence="16">
    <location>
        <begin position="5585"/>
        <end position="5595"/>
    </location>
</feature>
<dbReference type="CDD" id="cd00096">
    <property type="entry name" value="Ig"/>
    <property type="match status" value="1"/>
</dbReference>
<dbReference type="FunFam" id="2.60.40.10:FF:000031">
    <property type="entry name" value="Myosin-binding protein C, slow type"/>
    <property type="match status" value="1"/>
</dbReference>
<feature type="compositionally biased region" description="Basic and acidic residues" evidence="16">
    <location>
        <begin position="1776"/>
        <end position="1785"/>
    </location>
</feature>
<dbReference type="InterPro" id="IPR036179">
    <property type="entry name" value="Ig-like_dom_sf"/>
</dbReference>
<feature type="compositionally biased region" description="Basic and acidic residues" evidence="16">
    <location>
        <begin position="3907"/>
        <end position="3921"/>
    </location>
</feature>
<feature type="domain" description="Ig-like" evidence="18">
    <location>
        <begin position="6430"/>
        <end position="6515"/>
    </location>
</feature>
<dbReference type="GO" id="GO:0009653">
    <property type="term" value="P:anatomical structure morphogenesis"/>
    <property type="evidence" value="ECO:0007669"/>
    <property type="project" value="UniProtKB-ARBA"/>
</dbReference>
<keyword evidence="4 14" id="KW-0728">SH3 domain</keyword>
<evidence type="ECO:0000256" key="3">
    <source>
        <dbReference type="ARBA" id="ARBA00006692"/>
    </source>
</evidence>
<dbReference type="FunFam" id="2.60.40.10:FF:000032">
    <property type="entry name" value="palladin isoform X1"/>
    <property type="match status" value="2"/>
</dbReference>
<feature type="region of interest" description="Disordered" evidence="16">
    <location>
        <begin position="5527"/>
        <end position="5602"/>
    </location>
</feature>
<evidence type="ECO:0000256" key="12">
    <source>
        <dbReference type="ARBA" id="ARBA00023319"/>
    </source>
</evidence>
<dbReference type="SUPFAM" id="SSF50044">
    <property type="entry name" value="SH3-domain"/>
    <property type="match status" value="1"/>
</dbReference>
<feature type="region of interest" description="Disordered" evidence="16">
    <location>
        <begin position="2285"/>
        <end position="2309"/>
    </location>
</feature>
<dbReference type="PANTHER" id="PTHR13817">
    <property type="entry name" value="TITIN"/>
    <property type="match status" value="1"/>
</dbReference>
<feature type="compositionally biased region" description="Basic and acidic residues" evidence="16">
    <location>
        <begin position="4433"/>
        <end position="4447"/>
    </location>
</feature>
<feature type="coiled-coil region" evidence="15">
    <location>
        <begin position="5849"/>
        <end position="5876"/>
    </location>
</feature>
<evidence type="ECO:0000256" key="10">
    <source>
        <dbReference type="ARBA" id="ARBA00023179"/>
    </source>
</evidence>
<keyword evidence="7" id="KW-0547">Nucleotide-binding</keyword>
<feature type="domain" description="Ig-like" evidence="18">
    <location>
        <begin position="6986"/>
        <end position="7071"/>
    </location>
</feature>
<keyword evidence="8" id="KW-0067">ATP-binding</keyword>
<dbReference type="PROSITE" id="PS50853">
    <property type="entry name" value="FN3"/>
    <property type="match status" value="5"/>
</dbReference>
<feature type="compositionally biased region" description="Basic and acidic residues" evidence="16">
    <location>
        <begin position="4636"/>
        <end position="4676"/>
    </location>
</feature>
<sequence>MRPVEETTIEEHPEVVEEVRSDSGVIKKKVVKKKIIKKRVGPKEEVTEEVTIQEDGKQPETTVTISEHEVPYEVTEPFEEELKPLEAVVDEYPKPMEATLKTKSTKLVKKKVKKLTQGEPVCEEAPQEEVEDLILAQALLEQPTIEELPEHVEVVEIVTKEGKPKKQVTKTKIIKKKTTGKVEEVKIVTVQEDNQVPETTVTLTEEDTAPETVTATSDEIPMIEVVKPKKKKVKTIKKKGNDTNDIVQELLRLVELESETETYLQPFIEEIEEPLSATSEHPKEITPKQKGKPKKQTHTTTSQLDTQDTHSQSCILPQTQDADTHEHTSPEYITTFETCTDNSQTFIKSRNIKIIKEHGAVIEETFDDGDTRTISHMPSEVLIEEIEESAPSLHTTQLEETPQIVQEVATKHKPKKKQTQTQADEQFDSVTVEQAQLIPEETEHTAEIRTVVSKKAKSKKSKITVIQGVTESVVAEDDDELPLSAQLIPVHEQAIILSELPEQVSVQEVITMTGEARKQITKKKTIKKRVGQKEEHIEVVTVQQDDMAPETTITVIEEEAPDSKPVDDKTKPKKKKIKTIKTTDDSDDIIERLLNLEVHKTELEQYEKIDVDLQKRMRPVEETTIEEHPEVVEEVRSDSGVIKKKVVKKKIIKKRVGPKEEVTEEVTIQEDGKQPETTVTISEHEVPYEVTEPFEEELKPLEAVVDEYPEPMEATLKTKSTKIVKKKVKKLKQGEAVSEEAPQEEVDDLILAQAPLEQPTIEELPEHVEVVEIVTKEGKPKKQVTKTKIIKKKTTGKVEEVKIVTVQEDNQVPETTVTMTEEDTAPETVTATSDEIPMIEDVKPKKKKVKIIKKKGTDTDHIVQKLLNLEVTSTEPEQYQQLDEDAPTIPIMLQSAVEALEIEELPEEVKVTEVITKTGQSKQQITKKKTIKKRVGQKEEHIEVVTVQQDDMAPETTITVIEEEAPDSKPVDDKPKPKKKKVKTIKTTDDSDDIIERLLNLEVHKTELEQYEKIDVDLQKRMRPVEETTIEEHPEVVEEVRSDSGIIKKKVVKKKIIKKRVGPKEEVTEEVTIQEDGKQPETTVTISEHEVPYEVTEPFEEELKPLEAVVDEYPEPMEATLKTKSTKIVKKKVKKLKQGEAVSEEAPQEEVDDLILAQAPLEQPTIEELPEHVEVVEIVTKEGKPKKQVTKTKIIKKKTTGKVEEVKIVTVQEDNQVPETTVTMTEEDTAPETVTATSDEIPMIEDVKPKKKKVKTIKKKGTDTDHIVQKLLNLEVTSTEPEQYQQLDEDAPTIPIMLQSAVEALEIEELPEEVKVTEVITKTGQSKQQITKKKTIKKRVGQKEEHIEVVTIQQDDMAPETTITVIEEEAPDSKPVDDKPKPKKKKIKTIKTTDDSDDIIERLLNLEVHKTELEQYEKIDVDLQKRMRPVEETTIEEHPEVVEEVRSDSGVIKKKVVKKKIIKKRVGPKEEVTEEVTIQEDGKQPETTVTISEHEVPYEVTEPFEEELKPLEAVVDEYPEPMEATLKTKNTKIIKKKVKKLKQGEAVSEEAPQEEVEDLILAQAPLEQPTIEELPEHVEVVEIVTKEGKPKKQVTKTKIIKKKTTGKVEEVKIVTVQEDNQVPETTVTMTEEDTAPETVTATSDEIPMIEDVKPKKKKVKIIKKKGTDTDHIVQKLLNLEVTSTEPEQYQQLDEDAPTIPIMLQSAVEALEIEELPEEVKVTEVITKTGQSKQQITKKKTIKKRVGQKEEHIEVVTVQQDDMAPETTITVTEEEAPDSKPVDDKPKPKKKKVKTIKTTDDSDDIIERLLNLEVHKTELEQYEKIDVDLQKRMRPVEETTIEEHPEVVEEVRSDSGVIKKKVVKKKIIKKRVGPKEEVTEEVTIQEDGKQPETTVTISEHEVPYEVTEPFEEELKPLEAVVDEYPEPMEATLKTKSTKIVKKKVKKLKQGEAVSEEAPQEEVEDLILAQAPLEQPTIEELPEHVEVVEIITKEGKPKKQVTKTKIIKKKTTGKVEEVKIVTVLEDNQVPETTVTMTEEDTAPETVTATSDEIPMIEDVKPKKKKVRIIKKKGTDTDHIVQKLLNLEVTSTEPEQYQQLDEDAPTIPIMLQSAVEALEIEELPEEVKVTEVITKTGQPKQQITKKKTIKKRVGQKEEHIEVVTVQQDDMAPETTITVTEEEAPDSKPVDEKTKPKKKKIKTIKTTDDSDDIIERLLNLEVHKTELEQYEKIDVDLQKRMRPVEETTIEEHPEVVEEVRSDSGVIKKKVVKKKIIKKRVGPKEEVTEEVTIQEDGKQPETTVTISEHEVPYEVTEPFEEELKPLEAVVDEYPKPMEATLKTKSTKIVKKKVKKLKQGEAVSEEAPQEEVEDLILAQALLEQPTIEELPEHVEVVEIVTKEGKPKKQVTKTKIIKKKTTGKVEEVKIVTVQEDNQVPETTVTLTEEDTAPETVTATSDEIPMIEVVKPKKKKVKTIKKKGNDTNDIVQELLRLVELESETETYLQPFIEEIEEPLSATSEHPKEIKPTQKGKPKKQTHTTTSQLDTQDTHSQSCILPQTQDADTHEHTSPEYITTFETCTDNSQTFIKSRNIKIIKEHGAVIEETFDDGDTRTISHMPSEVLIEEIEESAPSLHTTQLEETPQIVQEVATKHKPKKKQTQTQADEQFDSVTVEQAQLIPEETEHTAEIRTVVSKKAKSKKSKVTVIQGVTESVVAEDDDELPLSAQLIPVHEQAIILSELPEQVSVQEVITMTGEARKQITKKKTIKKRVGQKEEHIEVVTVQQDDMAPETTITVIEEEAPDSKPVDDKTKPKKKKIKTIKTTDDSDDIIERLLNLEVHKTELEQYEQIDVDLQKRMRPVEETTIEEHPEVVEEVRSDSGVIKKKVVKKKIIKKRVGPKEEVTEEVTIQEDGKQPETTVTISEHEVPYEVTEPFEEELKPLEAVVDEYPEPMEATLKTKSTKIVKKKVKKLKQGEAVSEEAPQEEVDDLILAQAPLEQPTIEELPEHVEVVEIVTKEGKPKKQVTKTKIIKKKTTGKVEEVKIVTVQEDNQVPETTVTLTEEDTAPETVPATSDEIPMIEDVKPKKKKVKIIKKKGDDTDDIIQKLLNLEVKKTELERYEKVDVEIKSSTKQTQEVIVEDLPQLAEISDVPVQSVVKKITKTKSVKSKKPQEDIQTVSVAAIDEHPEPHVSEQAEPINQPEETFEQAEELPYEMPLEQFPIVEELPEEIMVNEVVTLSGEVKKQTTKKRTVKKTTGDKQELVEVVTVEEEGHQPETTITIIESEVRPESPITIEQIDTEPSVKQKEPRKLKKRKVKTIKTTDEVDDIIERLLNLEVKKTELERYERVEVELKKRHKSLIEETLERPEAAIAILEMIESPKLETVRKSSITQPKETEELKKTVKKKKPTSTVQSAEDLVPLTIEPMEATVVPEEITFMEDTLNQQQTSPIETITKKKISKKSPRKEEPLPTTDLSTEESSLAPSVPQSVEMFNDELTETDIVREISLVEPQPQEACLEQFDQSFLTYEEKSLKKLQEQQTKPVPETQIELKKTEKKTKKKPKKEQHPEEDEQLQRLLNLEVEKTQLEQYEKIELEDKPKPEKPKPVLVPQKIERKEQKPQKMQISEPEEQPQMVRLRKVKVPDRKEIEEVVVPKVLLKSRIVDVQYPPEAMKPVITDLTPVKAIGLMSRIEEEESPDKLKKVKKIKTSKSKRLELETPETMDYEDEKPEKEEFDQEAHKYQRKPKETTDDKPEEKTLKLGKGKLQKEDAELEQVKLKKTPKKPKEDEPEDQKSVSKPKQKPTELESDDKQRHVEKPEYKPIDIPDYSTEMEEYKAPEPTPDEPEEETKKKLKPKRRPKTPDYKEDELKPLVMGKGKPKPDAPEDDVKFRIPAGKKEDEEPTDIKLKPFTKPTSKEEQPVKEADREMALPATTDKPEEPDLDLTSQQKVKKIIKKTKPKQKSDSQEPTEEPVEETIPQPVSDVAEDVPDIVHAVVPKTITDDEFQKPEELDLTPQPQVDFVIEQLPEEVKVTQVITSTGAVEQQTVKKRIIKKKKDDKEELIEIVTVQKGDDIPEATVTVTQVTPEDSTTQPESAKRKVRIKKIIKPDTLDADIERLLNQEISKTELEVYEKTDFEPTKRVKEQPVEEPVLQTAESEISSPVVPQKTKVKTKAKKQHQVTPLQAIPTESLAPLEPAIGHEATEQTLDTTHTEDRRPISADTVDLQEDTFETNEFVETETLGDVVEPIDVPEAVLEKPEVSLKPQVTAAPIEQVLDETVEQTDVVAADLPQHEQAAASEIPSVVTETPIVSKPILEAAPIEEVLEQQVEETGNVPSLELDTVQVAPNDVSEHATEIPTVQGKPLLEAAPMDDQFDVSVEEADTVASLTLNEEHLTPVDVTVGATEVPSVQSKPTIAAAPSESLLEQPVEETSAVQEPQLETEKLVPVEEQRAEPTEEAQLQPAATIETAPAEAPKKVVKKVTKVAKKTKKSIDDDEELQRLLNLEVEKTELEQYEKIDVDGKPKVKPEKGEIVKLEPIKIERKEQKPIKPEITDTQEPQTVKLRKTVVPEKREVEEVAIPKVLLKSRIEHVEFSVQGQQPEIVQLDTRPGVGTLSRTEEDEVERTKKVIKKVKVIKKEKPELETLDIEKYEKEPKEEVPKDEEKSQYQRQPKEAPKDEPEERTLQMGKGKLKKDEDHHEEVKLKKTPSKPKEETEEEVKPKKQVQEKPKEEDLDTKKRTVEKPKFTPTDIPDYEAPLEPYVKVEPEPEETPVQEPEKPRVPKEPKVPEIPEEPEHKIVLGKGKKPEPEPEEEFKFRKPVPSKPDDEKEEIKLKPFTKPTPDTEPKEREGDRDMALPVPKDLPDDADTETTKKKVIKKVVKKPKAPVEEQPQPEEPVQVQEAPVPVEVPAPVVEEVVPKPLEEIEKPKEVQVEQPKEMVLPQPAVEQTEVLPVPQVPEEKPIETVQEPAPESKEEIPVEVQEQKEKVVKKKVVKKPKKKPEEDAELERLLNLEIEKTELETYEKIDLEPKPKEAPVLVSQPTVAPIEEKPAVEKPVVAPVVEKAQIVEEVLVPEEVSAIAPVEVNKPTEPVQKQVPEEVVTAVQEPTVTVKTDVPKPIPVEEKAVELPIEPERIEEKKPVVKKKVVKKPKKASIEDDEQLQRLLNMEIEKTELEKYEKIDVDIKKPEKTVETVEEPRKAQVAELEEPEPVEVTLKPKKTVKKPVEPEPVEAEFKITKKPRLPEAPQEVEEQIILKPSPQKSEETVSVERIIKVEVEQPEAVEQPTIEEVEEDEPQPVEDLETVEPVVEEPLETEAPEEEIVPVQPLVEEVHDVKPIITDAVIEAPSEELPTVVESVPIQPIVEEPQPVTPLRKVSLKPVEPQPEAVEKKPAEKPKKKVVVVKKKKASIDDDAELQRLLNLEIEKTDLEQYERVDVDLRKREKVKVEDQPQPQQAVESMIEPEDSAQLKLPRKKSKPKVETVEETEVEFKIKPKKQPIAEETVQEATVSLKKPKPPAPVVEETATEEVILLKPAVPQAEEVEDVEESIKLKPKPAPYTTDEAEASLKIVREAEQPTAPEPAQPEPAKVEEKKPEKPKKKVVPKKKKDDDVDEITKKLLEMEVPKTELEKYEKIDLDIVKPAKETIDEVTMVKRKPKAKPSVEEEDEVETKLSLPRKKPSIAEPEEAEATFKVARKPSIPQQTEDVEASITITKEEEVPAEEEITEHVVVRKQRPRPKPAFRREVLDEEEVRIKKIKKVRQPRPVFKDIEPENVTFRPKRTKHIEDIEQEFKIQLDSYAREEISMSGRVKLPAPYSYGEETGEAHITIIKQVDEDDEVVYEVIYDDSEQDMEEEYHYQDEDTENVVIELRRRREKLENLIMHHEEEISLDLTQRNRSQFTTTTHEEESFTLKQPKKVLPTYSEETASLKIVREEDANDMYCIQAVEAENEEALHIVEGEKVYVIEHSNSEWWYVKRSWCEERGFVRREYLMDAVTYPQYVQKTLNEKIDKLPVFEKPGPGEKPLAPKIIEKLQPITTQDGYTVQFECKVEGFPRPSITWFRQTAVIKPSQDFQIYYDDDNVATLIIREVFPEDAGTFTCVAKNNAGFASSATELVVDSFSSDHGSDVATLSRKSMSRESSLADILEGIPPTFSRKPKAQYVDAGSDVLLECRLVAVPEPDILWYYNGVEIESKDNVQVVVESDMHMYCTVVHIKGIDKVQEGSYQVVARNREGESSLDIMVKVKTGVQEPPQILEPLKSMTIRQGETVMLSTQIVGNPAPEVQWFKNGVALDVPTQADRNIYTVTLVAPTHDNAGEYTVRAKNPAGSVETSAFLTVDESNVGNPQAPLFLERFEEQSVPQGGTIKLPARVTGNPVPEILWLRNNNTLLPSKRVKQAYDGESIELQINNADSEQDSGNYKCIASNTIGKASHGARVTVEVDKVTFTKKLKKTITVEESKAVTLECETSHTVSTKWYHNGKELSGMDHRMIVQEGKVHKLNIKNPTINDTGVYRCTVKDQQTESNLTVIEAKPEFLRKLEDVETKEKEHAVLEVEITSETADVTWYKEGRKLVETTGKYEFTKKGKSRVLFVRNTSVHDEGEYTCALADQECSAEVSIIELPPEIISAPRDVTVARGEDAIFELELTKGDALVRWYRNEDELSFNGHVQLTIDGKRQTLKINKTVDADAGEYTCVVGEQRAKARLTVEKPVVDFVRRLPEVTLTTRDNDAVFTVELSESADVVWYRNSKVITASSKYELIVEKCIRKLIVKNTVEDDEDEYTCAVSNAKTASKLKVEIIKVAPTIFEDGPRAFTIRKDEDVTFSVKFNATPKPEAEWRVNKRVIIPSAKFVSTVTEETASLTIKRAAEVDAGEFTLKLTNECGDASASFTLVIKKQPGAPEAPEATLITDDSITLFWKAPSDDGNSPISQYVLEYQEKNQQKWTEITSITETTTTVTKLTKNSEYTFRATAVNEVGKGPASPNSPYFKIVAPIQKEAPTVSEHLKDVHVGLGQTVTLSCIVTGVPVPDVAWFRNGQPLKQDVVSYENGSAKYQIKSTTVDSGAKYTCRATNEVGSVDSNCQVVIEEKPTLTVEKKQIVQKLRVGDEWKVIAEFTGYPAPELIWHREDEQLTSTAEHTIVTVGQSSTIVISSLDRTHTGKYTVEARNSAGSATVELTLKVIDKPSKPEGPIVVREFSPEAVVIEWKPPSDDGGLEISQFTIEKCDDANKNAWIKVADVQRNIKSYCIQKLIDSTQYHFRVIAQNPVGCSEPLESATVKIQQTVEPPSPPRGPIETSGMTSSSFTLMWQPSESNGGSKITEYVVEVKEAKKKVWKVAGTSSASETSLLIENLAMNKAYDFKITAKNKVGSSEPLQTVESIVAGKEITPPSAPRNLRITNVTSKSVKLEWQQPETNGGSDVTGYIIEKRLTTAQQWTKIKTLESNCLSYCVDNMKEKTELLFRIFAENAVGLSAPTVSESVVLKTHATVPSPPTGPLEVRYLGPNINIVEWGIPESDGGAPIEGYNIAIRNAKKTMWMEVGRVAADCQSFNIKDLQESEDYLIRIMARNEVGISDPLESEEPYTVQLGAAPDDVHDETTRDFSEPTGTNTSSWLREHNMTADINSYARHKLLRRSEYFFKLWVNAKNLFK</sequence>
<dbReference type="InterPro" id="IPR050964">
    <property type="entry name" value="Striated_Muscle_Regulatory"/>
</dbReference>
<feature type="domain" description="Ig-like" evidence="18">
    <location>
        <begin position="6016"/>
        <end position="6105"/>
    </location>
</feature>
<feature type="compositionally biased region" description="Basic and acidic residues" evidence="16">
    <location>
        <begin position="3585"/>
        <end position="3599"/>
    </location>
</feature>
<feature type="domain" description="Fibronectin type-III" evidence="19">
    <location>
        <begin position="7173"/>
        <end position="7269"/>
    </location>
</feature>
<dbReference type="GO" id="GO:0030154">
    <property type="term" value="P:cell differentiation"/>
    <property type="evidence" value="ECO:0007669"/>
    <property type="project" value="UniProtKB-ARBA"/>
</dbReference>
<feature type="compositionally biased region" description="Basic and acidic residues" evidence="16">
    <location>
        <begin position="966"/>
        <end position="975"/>
    </location>
</feature>
<feature type="region of interest" description="Disordered" evidence="16">
    <location>
        <begin position="5228"/>
        <end position="5252"/>
    </location>
</feature>
<keyword evidence="5" id="KW-0963">Cytoplasm</keyword>
<keyword evidence="11" id="KW-0539">Nucleus</keyword>
<feature type="compositionally biased region" description="Basic and acidic residues" evidence="16">
    <location>
        <begin position="4767"/>
        <end position="4808"/>
    </location>
</feature>
<dbReference type="PROSITE" id="PS50835">
    <property type="entry name" value="IG_LIKE"/>
    <property type="match status" value="10"/>
</dbReference>
<feature type="compositionally biased region" description="Basic and acidic residues" evidence="16">
    <location>
        <begin position="2181"/>
        <end position="2190"/>
    </location>
</feature>
<feature type="domain" description="Ig-like" evidence="18">
    <location>
        <begin position="6334"/>
        <end position="6426"/>
    </location>
</feature>
<dbReference type="InterPro" id="IPR036116">
    <property type="entry name" value="FN3_sf"/>
</dbReference>
<feature type="compositionally biased region" description="Basic and acidic residues" evidence="16">
    <location>
        <begin position="3759"/>
        <end position="3770"/>
    </location>
</feature>
<feature type="region of interest" description="Disordered" evidence="16">
    <location>
        <begin position="5434"/>
        <end position="5473"/>
    </location>
</feature>
<feature type="compositionally biased region" description="Basic residues" evidence="16">
    <location>
        <begin position="3695"/>
        <end position="3705"/>
    </location>
</feature>
<feature type="region of interest" description="Disordered" evidence="16">
    <location>
        <begin position="1475"/>
        <end position="1495"/>
    </location>
</feature>
<keyword evidence="10" id="KW-0514">Muscle protein</keyword>
<keyword evidence="9" id="KW-1015">Disulfide bond</keyword>
<dbReference type="SMART" id="SM00409">
    <property type="entry name" value="IG"/>
    <property type="match status" value="11"/>
</dbReference>
<evidence type="ECO:0000256" key="2">
    <source>
        <dbReference type="ARBA" id="ARBA00004496"/>
    </source>
</evidence>
<dbReference type="STRING" id="62324.A0A182RB00"/>
<evidence type="ECO:0000256" key="11">
    <source>
        <dbReference type="ARBA" id="ARBA00023242"/>
    </source>
</evidence>
<dbReference type="GO" id="GO:0030018">
    <property type="term" value="C:Z disc"/>
    <property type="evidence" value="ECO:0007669"/>
    <property type="project" value="UniProtKB-ARBA"/>
</dbReference>
<dbReference type="InterPro" id="IPR003961">
    <property type="entry name" value="FN3_dom"/>
</dbReference>
<dbReference type="InterPro" id="IPR003599">
    <property type="entry name" value="Ig_sub"/>
</dbReference>
<feature type="region of interest" description="Disordered" evidence="16">
    <location>
        <begin position="5270"/>
        <end position="5294"/>
    </location>
</feature>
<dbReference type="SUPFAM" id="SSF49265">
    <property type="entry name" value="Fibronectin type III"/>
    <property type="match status" value="3"/>
</dbReference>
<feature type="compositionally biased region" description="Basic residues" evidence="16">
    <location>
        <begin position="4865"/>
        <end position="4876"/>
    </location>
</feature>
<proteinExistence type="inferred from homology"/>
<evidence type="ECO:0000256" key="14">
    <source>
        <dbReference type="PROSITE-ProRule" id="PRU00192"/>
    </source>
</evidence>
<dbReference type="FunFam" id="2.60.40.10:FF:000050">
    <property type="entry name" value="Titin isoform B"/>
    <property type="match status" value="2"/>
</dbReference>
<feature type="domain" description="Ig-like" evidence="18">
    <location>
        <begin position="6709"/>
        <end position="6787"/>
    </location>
</feature>
<feature type="domain" description="Fibronectin type-III" evidence="19">
    <location>
        <begin position="7477"/>
        <end position="7572"/>
    </location>
</feature>
<dbReference type="SMART" id="SM00060">
    <property type="entry name" value="FN3"/>
    <property type="match status" value="5"/>
</dbReference>
<dbReference type="Pfam" id="PF07679">
    <property type="entry name" value="I-set"/>
    <property type="match status" value="11"/>
</dbReference>
<dbReference type="GO" id="GO:0005524">
    <property type="term" value="F:ATP binding"/>
    <property type="evidence" value="ECO:0007669"/>
    <property type="project" value="UniProtKB-KW"/>
</dbReference>
<dbReference type="GO" id="GO:0005634">
    <property type="term" value="C:nucleus"/>
    <property type="evidence" value="ECO:0007669"/>
    <property type="project" value="UniProtKB-SubCell"/>
</dbReference>
<feature type="compositionally biased region" description="Acidic residues" evidence="16">
    <location>
        <begin position="3711"/>
        <end position="3721"/>
    </location>
</feature>
<evidence type="ECO:0000256" key="13">
    <source>
        <dbReference type="ARBA" id="ARBA00073138"/>
    </source>
</evidence>
<dbReference type="PANTHER" id="PTHR13817:SF151">
    <property type="entry name" value="TITIN"/>
    <property type="match status" value="1"/>
</dbReference>
<feature type="compositionally biased region" description="Basic residues" evidence="16">
    <location>
        <begin position="4161"/>
        <end position="4171"/>
    </location>
</feature>
<dbReference type="GO" id="GO:0051239">
    <property type="term" value="P:regulation of multicellular organismal process"/>
    <property type="evidence" value="ECO:0007669"/>
    <property type="project" value="UniProtKB-ARBA"/>
</dbReference>
<feature type="domain" description="Ig-like" evidence="18">
    <location>
        <begin position="6241"/>
        <end position="6325"/>
    </location>
</feature>
<dbReference type="FunFam" id="2.60.40.10:FF:000107">
    <property type="entry name" value="Myosin, light chain kinase a"/>
    <property type="match status" value="2"/>
</dbReference>
<evidence type="ECO:0000259" key="19">
    <source>
        <dbReference type="PROSITE" id="PS50853"/>
    </source>
</evidence>
<feature type="domain" description="Ig-like" evidence="18">
    <location>
        <begin position="6521"/>
        <end position="6605"/>
    </location>
</feature>
<feature type="compositionally biased region" description="Basic and acidic residues" evidence="16">
    <location>
        <begin position="4962"/>
        <end position="4972"/>
    </location>
</feature>